<evidence type="ECO:0008006" key="5">
    <source>
        <dbReference type="Google" id="ProtNLM"/>
    </source>
</evidence>
<dbReference type="PANTHER" id="PTHR47256:SF1">
    <property type="entry name" value="ZN(II)2CYS6 TRANSCRIPTION FACTOR (EUROFUNG)"/>
    <property type="match status" value="1"/>
</dbReference>
<accession>A0ABR0E868</accession>
<dbReference type="InterPro" id="IPR053187">
    <property type="entry name" value="Notoamide_regulator"/>
</dbReference>
<feature type="region of interest" description="Disordered" evidence="2">
    <location>
        <begin position="1"/>
        <end position="22"/>
    </location>
</feature>
<feature type="region of interest" description="Disordered" evidence="2">
    <location>
        <begin position="167"/>
        <end position="274"/>
    </location>
</feature>
<dbReference type="InterPro" id="IPR001138">
    <property type="entry name" value="Zn2Cys6_DnaBD"/>
</dbReference>
<feature type="compositionally biased region" description="Low complexity" evidence="2">
    <location>
        <begin position="130"/>
        <end position="144"/>
    </location>
</feature>
<evidence type="ECO:0000256" key="2">
    <source>
        <dbReference type="SAM" id="MobiDB-lite"/>
    </source>
</evidence>
<feature type="compositionally biased region" description="Polar residues" evidence="2">
    <location>
        <begin position="190"/>
        <end position="199"/>
    </location>
</feature>
<sequence>MAPKSGESSAGRPGDEAQPKVKAACETCRTRKIKRKNKDCVYITEPDELRITALKRRYAELSKTSSNNDALIRLLRETPSDEARGILERIRSNESIQSILGGADEHSGDGPATNLMLAIEGANAARSDETSSSEPSDPQSQQLSTPAEPPLGSIDKQSIAFLVGETRAARAEESSSRGASAATSPGSSGQEHGQLTRTVSEPHSEGETYSRAGAAHQQPTASHPSPSRSDQSAEKRTRFSEPTRPGLQARHSWSTPATFRPKPGSSGLDTLATKARSNDTSWKRRLAGVKATDWDVDYADDNAMLEIIKCYFVWENPILGFVDEEAFWEGLLAGGSDFCNKALVHAIVAFGAKLAFLFFPEKAASIGHRAMAAITNLWDWDADVAVPANTSAGLLIYAALRSNGQDKDGAPYLSGAVELAVRSGIFSSDRTPQTYPSSDPRLARRRAVSAWNLHSFVEMHNLVFPQHQPLLDHPPPIDIPEIEKEEDSKDWRPFPLQMPSRTGLTSSQRSARAMMWKTASKIHKLHERYKQEPDREAHWKDALELFEELHERRKNLNGRLGVLHGAPPHVFSLHSDYHRCVIELFKPFVAATNDPQARTKFKAAYDHTQQSRLQMRLLVHQMELELPDLPFSLYFLTTSLVFVANDTLMALKGKPEVSDESFYFCLCLKMMRRMVEAYPLARYLIIAFQQVARRRGVDLPSKANDIVESIGPLAQPTLTPASDFLVQLDLADTDPEAATLQRLNEESHGLTPVRVPRQEEEGTQSGGERES</sequence>
<evidence type="ECO:0000313" key="4">
    <source>
        <dbReference type="Proteomes" id="UP001305779"/>
    </source>
</evidence>
<dbReference type="CDD" id="cd12148">
    <property type="entry name" value="fungal_TF_MHR"/>
    <property type="match status" value="1"/>
</dbReference>
<evidence type="ECO:0000256" key="1">
    <source>
        <dbReference type="ARBA" id="ARBA00023242"/>
    </source>
</evidence>
<feature type="compositionally biased region" description="Polar residues" evidence="2">
    <location>
        <begin position="217"/>
        <end position="230"/>
    </location>
</feature>
<dbReference type="PANTHER" id="PTHR47256">
    <property type="entry name" value="ZN(II)2CYS6 TRANSCRIPTION FACTOR (EUROFUNG)-RELATED"/>
    <property type="match status" value="1"/>
</dbReference>
<keyword evidence="1" id="KW-0539">Nucleus</keyword>
<feature type="compositionally biased region" description="Basic and acidic residues" evidence="2">
    <location>
        <begin position="231"/>
        <end position="241"/>
    </location>
</feature>
<comment type="caution">
    <text evidence="3">The sequence shown here is derived from an EMBL/GenBank/DDBJ whole genome shotgun (WGS) entry which is preliminary data.</text>
</comment>
<proteinExistence type="predicted"/>
<reference evidence="3 4" key="1">
    <citation type="journal article" date="2023" name="G3 (Bethesda)">
        <title>A chromosome-level genome assembly of Zasmidium syzygii isolated from banana leaves.</title>
        <authorList>
            <person name="van Westerhoven A.C."/>
            <person name="Mehrabi R."/>
            <person name="Talebi R."/>
            <person name="Steentjes M.B.F."/>
            <person name="Corcolon B."/>
            <person name="Chong P.A."/>
            <person name="Kema G.H.J."/>
            <person name="Seidl M.F."/>
        </authorList>
    </citation>
    <scope>NUCLEOTIDE SEQUENCE [LARGE SCALE GENOMIC DNA]</scope>
    <source>
        <strain evidence="3 4">P124</strain>
    </source>
</reference>
<dbReference type="CDD" id="cd00067">
    <property type="entry name" value="GAL4"/>
    <property type="match status" value="1"/>
</dbReference>
<feature type="region of interest" description="Disordered" evidence="2">
    <location>
        <begin position="123"/>
        <end position="153"/>
    </location>
</feature>
<name>A0ABR0E868_ZASCE</name>
<dbReference type="EMBL" id="JAXOVC010000009">
    <property type="protein sequence ID" value="KAK4497519.1"/>
    <property type="molecule type" value="Genomic_DNA"/>
</dbReference>
<evidence type="ECO:0000313" key="3">
    <source>
        <dbReference type="EMBL" id="KAK4497519.1"/>
    </source>
</evidence>
<gene>
    <name evidence="3" type="ORF">PRZ48_011970</name>
</gene>
<feature type="compositionally biased region" description="Low complexity" evidence="2">
    <location>
        <begin position="176"/>
        <end position="189"/>
    </location>
</feature>
<feature type="region of interest" description="Disordered" evidence="2">
    <location>
        <begin position="742"/>
        <end position="771"/>
    </location>
</feature>
<protein>
    <recommendedName>
        <fullName evidence="5">Transcription factor domain-containing protein</fullName>
    </recommendedName>
</protein>
<dbReference type="Proteomes" id="UP001305779">
    <property type="component" value="Unassembled WGS sequence"/>
</dbReference>
<organism evidence="3 4">
    <name type="scientific">Zasmidium cellare</name>
    <name type="common">Wine cellar mold</name>
    <name type="synonym">Racodium cellare</name>
    <dbReference type="NCBI Taxonomy" id="395010"/>
    <lineage>
        <taxon>Eukaryota</taxon>
        <taxon>Fungi</taxon>
        <taxon>Dikarya</taxon>
        <taxon>Ascomycota</taxon>
        <taxon>Pezizomycotina</taxon>
        <taxon>Dothideomycetes</taxon>
        <taxon>Dothideomycetidae</taxon>
        <taxon>Mycosphaerellales</taxon>
        <taxon>Mycosphaerellaceae</taxon>
        <taxon>Zasmidium</taxon>
    </lineage>
</organism>
<keyword evidence="4" id="KW-1185">Reference proteome</keyword>